<evidence type="ECO:0000313" key="1">
    <source>
        <dbReference type="EMBL" id="WGM06466.1"/>
    </source>
</evidence>
<accession>A0ABY8NPV5</accession>
<gene>
    <name evidence="1" type="ORF">QE258_03765</name>
</gene>
<proteinExistence type="predicted"/>
<organism evidence="1 2">
    <name type="scientific">Arsenophonus nasoniae</name>
    <name type="common">son-killer infecting Nasonia vitripennis</name>
    <dbReference type="NCBI Taxonomy" id="638"/>
    <lineage>
        <taxon>Bacteria</taxon>
        <taxon>Pseudomonadati</taxon>
        <taxon>Pseudomonadota</taxon>
        <taxon>Gammaproteobacteria</taxon>
        <taxon>Enterobacterales</taxon>
        <taxon>Morganellaceae</taxon>
        <taxon>Arsenophonus</taxon>
    </lineage>
</organism>
<dbReference type="RefSeq" id="WP_280632410.1">
    <property type="nucleotide sequence ID" value="NZ_CP123523.1"/>
</dbReference>
<dbReference type="EMBL" id="CP123523">
    <property type="protein sequence ID" value="WGM06466.1"/>
    <property type="molecule type" value="Genomic_DNA"/>
</dbReference>
<dbReference type="Proteomes" id="UP001177592">
    <property type="component" value="Chromosome"/>
</dbReference>
<protein>
    <recommendedName>
        <fullName evidence="3">PilZ domain-containing protein</fullName>
    </recommendedName>
</protein>
<keyword evidence="2" id="KW-1185">Reference proteome</keyword>
<reference evidence="1" key="1">
    <citation type="submission" date="2023-04" db="EMBL/GenBank/DDBJ databases">
        <title>Genome dynamics across the evolutionary transition to endosymbiosis.</title>
        <authorList>
            <person name="Siozios S."/>
            <person name="Nadal-Jimenez P."/>
            <person name="Azagi T."/>
            <person name="Sprong H."/>
            <person name="Frost C.L."/>
            <person name="Parratt S.R."/>
            <person name="Taylor G."/>
            <person name="Brettell L."/>
            <person name="Lew K.C."/>
            <person name="Croft L."/>
            <person name="King K.C."/>
            <person name="Brockhurst M.A."/>
            <person name="Hypsa V."/>
            <person name="Novakova E."/>
            <person name="Darby A.C."/>
            <person name="Hurst G.D.D."/>
        </authorList>
    </citation>
    <scope>NUCLEOTIDE SEQUENCE</scope>
    <source>
        <strain evidence="1">ANv_CAN</strain>
    </source>
</reference>
<evidence type="ECO:0000313" key="2">
    <source>
        <dbReference type="Proteomes" id="UP001177592"/>
    </source>
</evidence>
<sequence length="115" mass="13473">MRQSESMWLKYDEILLENPVLYYITAVTKTELRISSKKNQEICCFDIGESGIMMILPSKIDVLSGEIRLKKENILHLAKMQAFIDKANNQIHNFKNNYLSAFINFNFDTYKNKKS</sequence>
<name>A0ABY8NPV5_9GAMM</name>
<evidence type="ECO:0008006" key="3">
    <source>
        <dbReference type="Google" id="ProtNLM"/>
    </source>
</evidence>